<organism evidence="2 3">
    <name type="scientific">Tetrahymena thermophila (strain SB210)</name>
    <dbReference type="NCBI Taxonomy" id="312017"/>
    <lineage>
        <taxon>Eukaryota</taxon>
        <taxon>Sar</taxon>
        <taxon>Alveolata</taxon>
        <taxon>Ciliophora</taxon>
        <taxon>Intramacronucleata</taxon>
        <taxon>Oligohymenophorea</taxon>
        <taxon>Hymenostomatida</taxon>
        <taxon>Tetrahymenina</taxon>
        <taxon>Tetrahymenidae</taxon>
        <taxon>Tetrahymena</taxon>
    </lineage>
</organism>
<keyword evidence="1" id="KW-1133">Transmembrane helix</keyword>
<evidence type="ECO:0000313" key="2">
    <source>
        <dbReference type="EMBL" id="EWS75311.1"/>
    </source>
</evidence>
<protein>
    <submittedName>
        <fullName evidence="2">Transmembrane protein, putative</fullName>
    </submittedName>
</protein>
<dbReference type="GeneID" id="24441026"/>
<keyword evidence="1" id="KW-0472">Membrane</keyword>
<evidence type="ECO:0000256" key="1">
    <source>
        <dbReference type="SAM" id="Phobius"/>
    </source>
</evidence>
<dbReference type="KEGG" id="tet:TTHERM_000895593"/>
<name>W7XJ90_TETTS</name>
<dbReference type="Proteomes" id="UP000009168">
    <property type="component" value="Unassembled WGS sequence"/>
</dbReference>
<dbReference type="InParanoid" id="W7XJ90"/>
<dbReference type="RefSeq" id="XP_012652143.1">
    <property type="nucleotide sequence ID" value="XM_012796689.1"/>
</dbReference>
<keyword evidence="1 2" id="KW-0812">Transmembrane</keyword>
<accession>W7XJ90</accession>
<proteinExistence type="predicted"/>
<gene>
    <name evidence="2" type="ORF">TTHERM_000895593</name>
</gene>
<feature type="transmembrane region" description="Helical" evidence="1">
    <location>
        <begin position="98"/>
        <end position="117"/>
    </location>
</feature>
<dbReference type="EMBL" id="GG662758">
    <property type="protein sequence ID" value="EWS75311.1"/>
    <property type="molecule type" value="Genomic_DNA"/>
</dbReference>
<dbReference type="AlphaFoldDB" id="W7XJ90"/>
<sequence>MVQIYKSTKFQKRPILLKNIRTFLVKQEKYNFLHIFKYLFHQRLKEFYIKSIIYCCDSQLFKKILCLAFCVRAKPAFQIIVNYIFFENQIVFDRFNELFFLNVLFLKLGFYQFFISLF</sequence>
<keyword evidence="3" id="KW-1185">Reference proteome</keyword>
<evidence type="ECO:0000313" key="3">
    <source>
        <dbReference type="Proteomes" id="UP000009168"/>
    </source>
</evidence>
<reference evidence="3" key="1">
    <citation type="journal article" date="2006" name="PLoS Biol.">
        <title>Macronuclear genome sequence of the ciliate Tetrahymena thermophila, a model eukaryote.</title>
        <authorList>
            <person name="Eisen J.A."/>
            <person name="Coyne R.S."/>
            <person name="Wu M."/>
            <person name="Wu D."/>
            <person name="Thiagarajan M."/>
            <person name="Wortman J.R."/>
            <person name="Badger J.H."/>
            <person name="Ren Q."/>
            <person name="Amedeo P."/>
            <person name="Jones K.M."/>
            <person name="Tallon L.J."/>
            <person name="Delcher A.L."/>
            <person name="Salzberg S.L."/>
            <person name="Silva J.C."/>
            <person name="Haas B.J."/>
            <person name="Majoros W.H."/>
            <person name="Farzad M."/>
            <person name="Carlton J.M."/>
            <person name="Smith R.K. Jr."/>
            <person name="Garg J."/>
            <person name="Pearlman R.E."/>
            <person name="Karrer K.M."/>
            <person name="Sun L."/>
            <person name="Manning G."/>
            <person name="Elde N.C."/>
            <person name="Turkewitz A.P."/>
            <person name="Asai D.J."/>
            <person name="Wilkes D.E."/>
            <person name="Wang Y."/>
            <person name="Cai H."/>
            <person name="Collins K."/>
            <person name="Stewart B.A."/>
            <person name="Lee S.R."/>
            <person name="Wilamowska K."/>
            <person name="Weinberg Z."/>
            <person name="Ruzzo W.L."/>
            <person name="Wloga D."/>
            <person name="Gaertig J."/>
            <person name="Frankel J."/>
            <person name="Tsao C.-C."/>
            <person name="Gorovsky M.A."/>
            <person name="Keeling P.J."/>
            <person name="Waller R.F."/>
            <person name="Patron N.J."/>
            <person name="Cherry J.M."/>
            <person name="Stover N.A."/>
            <person name="Krieger C.J."/>
            <person name="del Toro C."/>
            <person name="Ryder H.F."/>
            <person name="Williamson S.C."/>
            <person name="Barbeau R.A."/>
            <person name="Hamilton E.P."/>
            <person name="Orias E."/>
        </authorList>
    </citation>
    <scope>NUCLEOTIDE SEQUENCE [LARGE SCALE GENOMIC DNA]</scope>
    <source>
        <strain evidence="3">SB210</strain>
    </source>
</reference>